<dbReference type="Proteomes" id="UP000322667">
    <property type="component" value="Chromosome A01"/>
</dbReference>
<evidence type="ECO:0000313" key="2">
    <source>
        <dbReference type="Proteomes" id="UP000322667"/>
    </source>
</evidence>
<name>A0A5D2RTX1_GOSTO</name>
<evidence type="ECO:0000313" key="1">
    <source>
        <dbReference type="EMBL" id="TYI43370.1"/>
    </source>
</evidence>
<keyword evidence="2" id="KW-1185">Reference proteome</keyword>
<proteinExistence type="predicted"/>
<reference evidence="1 2" key="1">
    <citation type="submission" date="2019-07" db="EMBL/GenBank/DDBJ databases">
        <title>WGS assembly of Gossypium tomentosum.</title>
        <authorList>
            <person name="Chen Z.J."/>
            <person name="Sreedasyam A."/>
            <person name="Ando A."/>
            <person name="Song Q."/>
            <person name="De L."/>
            <person name="Hulse-Kemp A."/>
            <person name="Ding M."/>
            <person name="Ye W."/>
            <person name="Kirkbride R."/>
            <person name="Jenkins J."/>
            <person name="Plott C."/>
            <person name="Lovell J."/>
            <person name="Lin Y.-M."/>
            <person name="Vaughn R."/>
            <person name="Liu B."/>
            <person name="Li W."/>
            <person name="Simpson S."/>
            <person name="Scheffler B."/>
            <person name="Saski C."/>
            <person name="Grover C."/>
            <person name="Hu G."/>
            <person name="Conover J."/>
            <person name="Carlson J."/>
            <person name="Shu S."/>
            <person name="Boston L."/>
            <person name="Williams M."/>
            <person name="Peterson D."/>
            <person name="Mcgee K."/>
            <person name="Jones D."/>
            <person name="Wendel J."/>
            <person name="Stelly D."/>
            <person name="Grimwood J."/>
            <person name="Schmutz J."/>
        </authorList>
    </citation>
    <scope>NUCLEOTIDE SEQUENCE [LARGE SCALE GENOMIC DNA]</scope>
    <source>
        <strain evidence="1">7179.01</strain>
    </source>
</reference>
<sequence length="108" mass="13038">MDSMYSYFYPLHLHYQCKNLKHFKYFNYPNRKRYSKKPMLGLRGHHFQSSQLRHMEISNHMQYCSLLPPKIQQVALSAKPCLPLLTLGLYIYTLFPTTYQEYTNSHEQ</sequence>
<accession>A0A5D2RTX1</accession>
<gene>
    <name evidence="1" type="ORF">ES332_A01G164800v1</name>
</gene>
<dbReference type="AlphaFoldDB" id="A0A5D2RTX1"/>
<dbReference type="EMBL" id="CM017610">
    <property type="protein sequence ID" value="TYI43370.1"/>
    <property type="molecule type" value="Genomic_DNA"/>
</dbReference>
<organism evidence="1 2">
    <name type="scientific">Gossypium tomentosum</name>
    <name type="common">Hawaiian cotton</name>
    <name type="synonym">Gossypium sandvicense</name>
    <dbReference type="NCBI Taxonomy" id="34277"/>
    <lineage>
        <taxon>Eukaryota</taxon>
        <taxon>Viridiplantae</taxon>
        <taxon>Streptophyta</taxon>
        <taxon>Embryophyta</taxon>
        <taxon>Tracheophyta</taxon>
        <taxon>Spermatophyta</taxon>
        <taxon>Magnoliopsida</taxon>
        <taxon>eudicotyledons</taxon>
        <taxon>Gunneridae</taxon>
        <taxon>Pentapetalae</taxon>
        <taxon>rosids</taxon>
        <taxon>malvids</taxon>
        <taxon>Malvales</taxon>
        <taxon>Malvaceae</taxon>
        <taxon>Malvoideae</taxon>
        <taxon>Gossypium</taxon>
    </lineage>
</organism>
<protein>
    <submittedName>
        <fullName evidence="1">Uncharacterized protein</fullName>
    </submittedName>
</protein>